<gene>
    <name evidence="1" type="ORF">A130_15620</name>
</gene>
<evidence type="ECO:0000313" key="2">
    <source>
        <dbReference type="Proteomes" id="UP000094165"/>
    </source>
</evidence>
<dbReference type="Pfam" id="PF20090">
    <property type="entry name" value="DUF6482"/>
    <property type="match status" value="1"/>
</dbReference>
<evidence type="ECO:0000313" key="1">
    <source>
        <dbReference type="EMBL" id="OEE76258.1"/>
    </source>
</evidence>
<dbReference type="EMBL" id="AJYW02000124">
    <property type="protein sequence ID" value="OEE76258.1"/>
    <property type="molecule type" value="Genomic_DNA"/>
</dbReference>
<proteinExistence type="predicted"/>
<dbReference type="InterPro" id="IPR045508">
    <property type="entry name" value="DUF6482"/>
</dbReference>
<sequence>MQEHQLDLWIHGRHKDTYKPPKVYVIGCADISQYLLAVEYKHKLEPIKKDNELMHFKSLELVKEELTRLGVEKAYLRLHNAYDECGCDDGALYCDIELSLNTH</sequence>
<organism evidence="1 2">
    <name type="scientific">Vibrio genomosp. F6 str. FF-238</name>
    <dbReference type="NCBI Taxonomy" id="1191298"/>
    <lineage>
        <taxon>Bacteria</taxon>
        <taxon>Pseudomonadati</taxon>
        <taxon>Pseudomonadota</taxon>
        <taxon>Gammaproteobacteria</taxon>
        <taxon>Vibrionales</taxon>
        <taxon>Vibrionaceae</taxon>
        <taxon>Vibrio</taxon>
    </lineage>
</organism>
<name>A0A1E5CZK6_9VIBR</name>
<comment type="caution">
    <text evidence="1">The sequence shown here is derived from an EMBL/GenBank/DDBJ whole genome shotgun (WGS) entry which is preliminary data.</text>
</comment>
<dbReference type="RefSeq" id="WP_017053683.1">
    <property type="nucleotide sequence ID" value="NZ_AJYW02000124.1"/>
</dbReference>
<protein>
    <submittedName>
        <fullName evidence="1">Uncharacterized protein</fullName>
    </submittedName>
</protein>
<accession>A0A1E5CZK6</accession>
<dbReference type="Proteomes" id="UP000094165">
    <property type="component" value="Unassembled WGS sequence"/>
</dbReference>
<dbReference type="AlphaFoldDB" id="A0A1E5CZK6"/>
<keyword evidence="2" id="KW-1185">Reference proteome</keyword>
<reference evidence="1 2" key="1">
    <citation type="journal article" date="2012" name="Science">
        <title>Ecological populations of bacteria act as socially cohesive units of antibiotic production and resistance.</title>
        <authorList>
            <person name="Cordero O.X."/>
            <person name="Wildschutte H."/>
            <person name="Kirkup B."/>
            <person name="Proehl S."/>
            <person name="Ngo L."/>
            <person name="Hussain F."/>
            <person name="Le Roux F."/>
            <person name="Mincer T."/>
            <person name="Polz M.F."/>
        </authorList>
    </citation>
    <scope>NUCLEOTIDE SEQUENCE [LARGE SCALE GENOMIC DNA]</scope>
    <source>
        <strain evidence="1 2">FF-238</strain>
    </source>
</reference>